<reference evidence="2 3" key="4">
    <citation type="submission" date="2017-10" db="EMBL/GenBank/DDBJ databases">
        <title>Genome analyses suggest a sexual origin of heterokaryosis in a supposedly ancient asexual fungus.</title>
        <authorList>
            <person name="Corradi N."/>
            <person name="Sedzielewska K."/>
            <person name="Noel J."/>
            <person name="Charron P."/>
            <person name="Farinelli L."/>
            <person name="Marton T."/>
            <person name="Kruger M."/>
            <person name="Pelin A."/>
            <person name="Brachmann A."/>
            <person name="Corradi N."/>
        </authorList>
    </citation>
    <scope>NUCLEOTIDE SEQUENCE [LARGE SCALE GENOMIC DNA]</scope>
    <source>
        <strain evidence="2 3">A1</strain>
    </source>
</reference>
<comment type="caution">
    <text evidence="2">The sequence shown here is derived from an EMBL/GenBank/DDBJ whole genome shotgun (WGS) entry which is preliminary data.</text>
</comment>
<gene>
    <name evidence="2" type="ORF">RhiirA1_410283</name>
    <name evidence="1" type="ORF">RhiirA5_349491</name>
</gene>
<accession>A0A2N0SDP6</accession>
<proteinExistence type="predicted"/>
<organism evidence="2 3">
    <name type="scientific">Rhizophagus irregularis</name>
    <dbReference type="NCBI Taxonomy" id="588596"/>
    <lineage>
        <taxon>Eukaryota</taxon>
        <taxon>Fungi</taxon>
        <taxon>Fungi incertae sedis</taxon>
        <taxon>Mucoromycota</taxon>
        <taxon>Glomeromycotina</taxon>
        <taxon>Glomeromycetes</taxon>
        <taxon>Glomerales</taxon>
        <taxon>Glomeraceae</taxon>
        <taxon>Rhizophagus</taxon>
    </lineage>
</organism>
<sequence>MDYNKITKITRVILITYNHPNHSKRNNFRQMLHNTSNYINYSSMNNDIVPTSYTQQQQPMFSFASDENTTTGTTRRHMTVTISLPHLVHST</sequence>
<evidence type="ECO:0000313" key="2">
    <source>
        <dbReference type="EMBL" id="PKC73676.1"/>
    </source>
</evidence>
<reference evidence="2 3" key="3">
    <citation type="submission" date="2017-10" db="EMBL/GenBank/DDBJ databases">
        <title>Extensive intraspecific genome diversity in a model arbuscular mycorrhizal fungus.</title>
        <authorList>
            <person name="Chen E.C.H."/>
            <person name="Morin E."/>
            <person name="Baudet D."/>
            <person name="Noel J."/>
            <person name="Ndikumana S."/>
            <person name="Charron P."/>
            <person name="St-Onge C."/>
            <person name="Giorgi J."/>
            <person name="Grigoriev I.V."/>
            <person name="Roux C."/>
            <person name="Martin F.M."/>
            <person name="Corradi N."/>
        </authorList>
    </citation>
    <scope>NUCLEOTIDE SEQUENCE [LARGE SCALE GENOMIC DNA]</scope>
    <source>
        <strain evidence="2 3">A1</strain>
    </source>
</reference>
<protein>
    <submittedName>
        <fullName evidence="2">Uncharacterized protein</fullName>
    </submittedName>
</protein>
<dbReference type="VEuPathDB" id="FungiDB:RhiirA1_410283"/>
<dbReference type="AlphaFoldDB" id="A0A2N0SDP6"/>
<dbReference type="EMBL" id="LLXJ01000101">
    <property type="protein sequence ID" value="PKC15125.1"/>
    <property type="molecule type" value="Genomic_DNA"/>
</dbReference>
<evidence type="ECO:0000313" key="3">
    <source>
        <dbReference type="Proteomes" id="UP000232688"/>
    </source>
</evidence>
<reference evidence="1 4" key="1">
    <citation type="submission" date="2016-04" db="EMBL/GenBank/DDBJ databases">
        <title>Genome analyses suggest a sexual origin of heterokaryosis in a supposedly ancient asexual fungus.</title>
        <authorList>
            <person name="Ropars J."/>
            <person name="Sedzielewska K."/>
            <person name="Noel J."/>
            <person name="Charron P."/>
            <person name="Farinelli L."/>
            <person name="Marton T."/>
            <person name="Kruger M."/>
            <person name="Pelin A."/>
            <person name="Brachmann A."/>
            <person name="Corradi N."/>
        </authorList>
    </citation>
    <scope>NUCLEOTIDE SEQUENCE [LARGE SCALE GENOMIC DNA]</scope>
    <source>
        <strain evidence="1 4">A5</strain>
    </source>
</reference>
<dbReference type="EMBL" id="LLXH01000079">
    <property type="protein sequence ID" value="PKC73676.1"/>
    <property type="molecule type" value="Genomic_DNA"/>
</dbReference>
<dbReference type="Proteomes" id="UP000232722">
    <property type="component" value="Unassembled WGS sequence"/>
</dbReference>
<dbReference type="Proteomes" id="UP000232688">
    <property type="component" value="Unassembled WGS sequence"/>
</dbReference>
<evidence type="ECO:0000313" key="4">
    <source>
        <dbReference type="Proteomes" id="UP000232722"/>
    </source>
</evidence>
<name>A0A2N0SDP6_9GLOM</name>
<reference evidence="1 4" key="2">
    <citation type="submission" date="2017-09" db="EMBL/GenBank/DDBJ databases">
        <title>Extensive intraspecific genome diversity in a model arbuscular mycorrhizal fungus.</title>
        <authorList>
            <person name="Chen E.C."/>
            <person name="Morin E."/>
            <person name="Beaudet D."/>
            <person name="Noel J."/>
            <person name="Ndikumana S."/>
            <person name="Charron P."/>
            <person name="St-Onge C."/>
            <person name="Giorgi J."/>
            <person name="Grigoriev I.V."/>
            <person name="Roux C."/>
            <person name="Martin F.M."/>
            <person name="Corradi N."/>
        </authorList>
    </citation>
    <scope>NUCLEOTIDE SEQUENCE [LARGE SCALE GENOMIC DNA]</scope>
    <source>
        <strain evidence="1 4">A5</strain>
    </source>
</reference>
<evidence type="ECO:0000313" key="1">
    <source>
        <dbReference type="EMBL" id="PKC15125.1"/>
    </source>
</evidence>
<dbReference type="OrthoDB" id="2401574at2759"/>